<name>A0AAD7E329_9AGAR</name>
<evidence type="ECO:0000313" key="5">
    <source>
        <dbReference type="Proteomes" id="UP001219525"/>
    </source>
</evidence>
<dbReference type="GO" id="GO:0005739">
    <property type="term" value="C:mitochondrion"/>
    <property type="evidence" value="ECO:0007669"/>
    <property type="project" value="TreeGrafter"/>
</dbReference>
<dbReference type="Pfam" id="PF00581">
    <property type="entry name" value="Rhodanese"/>
    <property type="match status" value="1"/>
</dbReference>
<gene>
    <name evidence="4" type="ORF">GGX14DRAFT_422154</name>
</gene>
<dbReference type="PROSITE" id="PS50206">
    <property type="entry name" value="RHODANESE_3"/>
    <property type="match status" value="2"/>
</dbReference>
<comment type="caution">
    <text evidence="4">The sequence shown here is derived from an EMBL/GenBank/DDBJ whole genome shotgun (WGS) entry which is preliminary data.</text>
</comment>
<dbReference type="GO" id="GO:0004792">
    <property type="term" value="F:thiosulfate-cyanide sulfurtransferase activity"/>
    <property type="evidence" value="ECO:0007669"/>
    <property type="project" value="TreeGrafter"/>
</dbReference>
<protein>
    <submittedName>
        <fullName evidence="4">Rhodanese-like domain-containing protein</fullName>
    </submittedName>
</protein>
<dbReference type="PANTHER" id="PTHR11364">
    <property type="entry name" value="THIOSULFATE SULFERTANSFERASE"/>
    <property type="match status" value="1"/>
</dbReference>
<dbReference type="CDD" id="cd01449">
    <property type="entry name" value="TST_Repeat_2"/>
    <property type="match status" value="1"/>
</dbReference>
<dbReference type="Proteomes" id="UP001219525">
    <property type="component" value="Unassembled WGS sequence"/>
</dbReference>
<feature type="domain" description="Rhodanese" evidence="3">
    <location>
        <begin position="75"/>
        <end position="111"/>
    </location>
</feature>
<evidence type="ECO:0000256" key="2">
    <source>
        <dbReference type="ARBA" id="ARBA00022737"/>
    </source>
</evidence>
<dbReference type="SMART" id="SM00450">
    <property type="entry name" value="RHOD"/>
    <property type="match status" value="2"/>
</dbReference>
<dbReference type="Gene3D" id="3.40.250.10">
    <property type="entry name" value="Rhodanese-like domain"/>
    <property type="match status" value="3"/>
</dbReference>
<evidence type="ECO:0000313" key="4">
    <source>
        <dbReference type="EMBL" id="KAJ7225751.1"/>
    </source>
</evidence>
<dbReference type="InterPro" id="IPR045078">
    <property type="entry name" value="TST/MPST-like"/>
</dbReference>
<dbReference type="EMBL" id="JARJCW010000004">
    <property type="protein sequence ID" value="KAJ7225751.1"/>
    <property type="molecule type" value="Genomic_DNA"/>
</dbReference>
<dbReference type="AlphaFoldDB" id="A0AAD7E329"/>
<dbReference type="CDD" id="cd01448">
    <property type="entry name" value="TST_Repeat_1"/>
    <property type="match status" value="1"/>
</dbReference>
<feature type="domain" description="Rhodanese" evidence="3">
    <location>
        <begin position="152"/>
        <end position="282"/>
    </location>
</feature>
<evidence type="ECO:0000256" key="1">
    <source>
        <dbReference type="ARBA" id="ARBA00022679"/>
    </source>
</evidence>
<keyword evidence="5" id="KW-1185">Reference proteome</keyword>
<evidence type="ECO:0000259" key="3">
    <source>
        <dbReference type="PROSITE" id="PS50206"/>
    </source>
</evidence>
<keyword evidence="2" id="KW-0677">Repeat</keyword>
<dbReference type="SUPFAM" id="SSF52821">
    <property type="entry name" value="Rhodanese/Cell cycle control phosphatase"/>
    <property type="match status" value="2"/>
</dbReference>
<organism evidence="4 5">
    <name type="scientific">Mycena pura</name>
    <dbReference type="NCBI Taxonomy" id="153505"/>
    <lineage>
        <taxon>Eukaryota</taxon>
        <taxon>Fungi</taxon>
        <taxon>Dikarya</taxon>
        <taxon>Basidiomycota</taxon>
        <taxon>Agaricomycotina</taxon>
        <taxon>Agaricomycetes</taxon>
        <taxon>Agaricomycetidae</taxon>
        <taxon>Agaricales</taxon>
        <taxon>Marasmiineae</taxon>
        <taxon>Mycenaceae</taxon>
        <taxon>Mycena</taxon>
    </lineage>
</organism>
<sequence length="285" mass="30950">MQNLLVSPARLQQLLRSQTKAAVLDSTWFMPNSPRIAKAEFKAKRIPGSKFLDLDEVASPHDLGLKHMMPSQQVFSSPRALFMFKSFGHQNASILDGGLPRWEAEGYPMDINASVPTASQSTDKYPVPTLDANTIRSYEQMVFNSTLLPLKTAGAELVVDARSRGRFLGTDPEPRPGLPSGHIPNSLSLPFNVFLQNNVAPNGSSYATFLTEAKLRAAVVDAVGVEKANAVFNGELSVIASCGSGMTAAILWLGLQLMGVKKVSIYDESWTGYSLRPSSKVETCM</sequence>
<keyword evidence="1" id="KW-0808">Transferase</keyword>
<proteinExistence type="predicted"/>
<reference evidence="4" key="1">
    <citation type="submission" date="2023-03" db="EMBL/GenBank/DDBJ databases">
        <title>Massive genome expansion in bonnet fungi (Mycena s.s.) driven by repeated elements and novel gene families across ecological guilds.</title>
        <authorList>
            <consortium name="Lawrence Berkeley National Laboratory"/>
            <person name="Harder C.B."/>
            <person name="Miyauchi S."/>
            <person name="Viragh M."/>
            <person name="Kuo A."/>
            <person name="Thoen E."/>
            <person name="Andreopoulos B."/>
            <person name="Lu D."/>
            <person name="Skrede I."/>
            <person name="Drula E."/>
            <person name="Henrissat B."/>
            <person name="Morin E."/>
            <person name="Kohler A."/>
            <person name="Barry K."/>
            <person name="LaButti K."/>
            <person name="Morin E."/>
            <person name="Salamov A."/>
            <person name="Lipzen A."/>
            <person name="Mereny Z."/>
            <person name="Hegedus B."/>
            <person name="Baldrian P."/>
            <person name="Stursova M."/>
            <person name="Weitz H."/>
            <person name="Taylor A."/>
            <person name="Grigoriev I.V."/>
            <person name="Nagy L.G."/>
            <person name="Martin F."/>
            <person name="Kauserud H."/>
        </authorList>
    </citation>
    <scope>NUCLEOTIDE SEQUENCE</scope>
    <source>
        <strain evidence="4">9144</strain>
    </source>
</reference>
<accession>A0AAD7E329</accession>
<dbReference type="InterPro" id="IPR001763">
    <property type="entry name" value="Rhodanese-like_dom"/>
</dbReference>
<dbReference type="PANTHER" id="PTHR11364:SF27">
    <property type="entry name" value="SULFURTRANSFERASE"/>
    <property type="match status" value="1"/>
</dbReference>
<dbReference type="InterPro" id="IPR036873">
    <property type="entry name" value="Rhodanese-like_dom_sf"/>
</dbReference>